<protein>
    <recommendedName>
        <fullName evidence="6">Arabinogalactan endo-beta-1,4-galactanase</fullName>
    </recommendedName>
</protein>
<dbReference type="RefSeq" id="WP_230739236.1">
    <property type="nucleotide sequence ID" value="NZ_PGCK01000001.1"/>
</dbReference>
<reference evidence="4 5" key="1">
    <citation type="submission" date="2017-11" db="EMBL/GenBank/DDBJ databases">
        <title>Isolation and Characterization of Family Methanocellaceae Species from Potential Methane Hydrate Area Offshore Southwestern Taiwan.</title>
        <authorList>
            <person name="Zhang W.-L."/>
            <person name="Chen W.-C."/>
            <person name="Lai M.-C."/>
            <person name="Chen S.-C."/>
        </authorList>
    </citation>
    <scope>NUCLEOTIDE SEQUENCE [LARGE SCALE GENOMIC DNA]</scope>
    <source>
        <strain evidence="4 5">CWC-04</strain>
    </source>
</reference>
<dbReference type="Proteomes" id="UP001320159">
    <property type="component" value="Unassembled WGS sequence"/>
</dbReference>
<dbReference type="EMBL" id="PGCK01000001">
    <property type="protein sequence ID" value="MCD1293440.1"/>
    <property type="molecule type" value="Genomic_DNA"/>
</dbReference>
<comment type="caution">
    <text evidence="4">The sequence shown here is derived from an EMBL/GenBank/DDBJ whole genome shotgun (WGS) entry which is preliminary data.</text>
</comment>
<evidence type="ECO:0008006" key="6">
    <source>
        <dbReference type="Google" id="ProtNLM"/>
    </source>
</evidence>
<sequence length="342" mass="38855">MLSGCTQNDGASVTATPATYGGYSLPLSERDFYLGVVPTPKNVPATTFEDMNDAYRETGELAEVSMVWVDPSGIGEYDRLKNNKVITAMRVYGLKPVVTLSFAAIEPMPGKGLQYVVDAPEGVKADLSDPVFRSMWVNEARNIARDFKPEYFSLGNEVNDYFYLHPEDLDSYLSLYDEAYSAIKEVSPNTKVFVVFSYNHMIDNDQYWMLTRFSDRSDIVGLTTYPWQHFDDPGNIPEDYYSRLIKYTDRPLAFTEIGWVSSQNKESSEEEQARFLIKFLELTKDNELEMVNWLFLHEMPAEGLAAIASQPETMTISLKNADGSKKKIYDVWAGLRSIKLVR</sequence>
<dbReference type="InterPro" id="IPR017853">
    <property type="entry name" value="GH"/>
</dbReference>
<proteinExistence type="inferred from homology"/>
<keyword evidence="2" id="KW-0378">Hydrolase</keyword>
<name>A0AAP2RCB5_9EURY</name>
<evidence type="ECO:0000256" key="1">
    <source>
        <dbReference type="ARBA" id="ARBA00010687"/>
    </source>
</evidence>
<dbReference type="Gene3D" id="3.20.20.80">
    <property type="entry name" value="Glycosidases"/>
    <property type="match status" value="1"/>
</dbReference>
<evidence type="ECO:0000256" key="2">
    <source>
        <dbReference type="ARBA" id="ARBA00022801"/>
    </source>
</evidence>
<accession>A0AAP2RCB5</accession>
<dbReference type="AlphaFoldDB" id="A0AAP2RCB5"/>
<keyword evidence="5" id="KW-1185">Reference proteome</keyword>
<dbReference type="GO" id="GO:0015926">
    <property type="term" value="F:glucosidase activity"/>
    <property type="evidence" value="ECO:0007669"/>
    <property type="project" value="InterPro"/>
</dbReference>
<evidence type="ECO:0000313" key="5">
    <source>
        <dbReference type="Proteomes" id="UP001320159"/>
    </source>
</evidence>
<dbReference type="Pfam" id="PF07745">
    <property type="entry name" value="Glyco_hydro_53"/>
    <property type="match status" value="1"/>
</dbReference>
<dbReference type="InterPro" id="IPR011683">
    <property type="entry name" value="Glyco_hydro_53"/>
</dbReference>
<keyword evidence="3" id="KW-0326">Glycosidase</keyword>
<evidence type="ECO:0000256" key="3">
    <source>
        <dbReference type="ARBA" id="ARBA00023295"/>
    </source>
</evidence>
<gene>
    <name evidence="4" type="ORF">CUJ83_00310</name>
</gene>
<dbReference type="SUPFAM" id="SSF51445">
    <property type="entry name" value="(Trans)glycosidases"/>
    <property type="match status" value="1"/>
</dbReference>
<organism evidence="4 5">
    <name type="scientific">Methanooceanicella nereidis</name>
    <dbReference type="NCBI Taxonomy" id="2052831"/>
    <lineage>
        <taxon>Archaea</taxon>
        <taxon>Methanobacteriati</taxon>
        <taxon>Methanobacteriota</taxon>
        <taxon>Stenosarchaea group</taxon>
        <taxon>Methanomicrobia</taxon>
        <taxon>Methanocellales</taxon>
        <taxon>Methanocellaceae</taxon>
        <taxon>Methanooceanicella</taxon>
    </lineage>
</organism>
<evidence type="ECO:0000313" key="4">
    <source>
        <dbReference type="EMBL" id="MCD1293440.1"/>
    </source>
</evidence>
<comment type="similarity">
    <text evidence="1">Belongs to the glycosyl hydrolase 53 family.</text>
</comment>